<dbReference type="EMBL" id="CAXAMM010013313">
    <property type="protein sequence ID" value="CAK9030983.1"/>
    <property type="molecule type" value="Genomic_DNA"/>
</dbReference>
<reference evidence="1 2" key="1">
    <citation type="submission" date="2024-02" db="EMBL/GenBank/DDBJ databases">
        <authorList>
            <person name="Chen Y."/>
            <person name="Shah S."/>
            <person name="Dougan E. K."/>
            <person name="Thang M."/>
            <person name="Chan C."/>
        </authorList>
    </citation>
    <scope>NUCLEOTIDE SEQUENCE [LARGE SCALE GENOMIC DNA]</scope>
</reference>
<accession>A0ABP0KW92</accession>
<evidence type="ECO:0000313" key="2">
    <source>
        <dbReference type="Proteomes" id="UP001642464"/>
    </source>
</evidence>
<protein>
    <submittedName>
        <fullName evidence="1">Uncharacterized protein</fullName>
    </submittedName>
</protein>
<sequence length="514" mass="56142">MAPQVMNTLGSPAIGPVGLVRMPHKGDKVQTWSTSTQKWLEGTVEDVLTESFSPAGGLVMPKGSLRVRVSAGLRYVKPESVCSLKLALHVMVVAPGAGTGLNSDVYKELGEDEQIKVELCGSRGAAYDRYPPSWQNGKAPPNLETFAQELLAKPMGDVLVLGSRGGQVVLPRFWQRLGNQVPPAVVINGGCAMNLPGVKIPWPPQAVTIMLMGAQDFFKGQKSSAEYLTASKGHVPANSRTAILYVRQMQHMPSKALLQMVLGPLVMAAAMWKYSKNCPEDQLNSLTSQLEDESWSGSLHILQGTSWKEKTFGSSEESPRKKKSIKGEKEADESPRKKSKTAQEDEEKPTFFGDRPVEVTRSAELRALLKAAVKDVTPSGGSGFLRARTTSQAMRKSLTDSTKASESSVAAKELRKSANRQAKKALELESQIIEKEKELHDLRQQLSKVREEEQRLLNVAQAHEAEAKEAKEKATDLPLQCPGSPVLRAEDMESPRVQPLGARILVRDVLLEGH</sequence>
<keyword evidence="2" id="KW-1185">Reference proteome</keyword>
<organism evidence="1 2">
    <name type="scientific">Durusdinium trenchii</name>
    <dbReference type="NCBI Taxonomy" id="1381693"/>
    <lineage>
        <taxon>Eukaryota</taxon>
        <taxon>Sar</taxon>
        <taxon>Alveolata</taxon>
        <taxon>Dinophyceae</taxon>
        <taxon>Suessiales</taxon>
        <taxon>Symbiodiniaceae</taxon>
        <taxon>Durusdinium</taxon>
    </lineage>
</organism>
<name>A0ABP0KW92_9DINO</name>
<comment type="caution">
    <text evidence="1">The sequence shown here is derived from an EMBL/GenBank/DDBJ whole genome shotgun (WGS) entry which is preliminary data.</text>
</comment>
<dbReference type="Proteomes" id="UP001642464">
    <property type="component" value="Unassembled WGS sequence"/>
</dbReference>
<dbReference type="CDD" id="cd14686">
    <property type="entry name" value="bZIP"/>
    <property type="match status" value="1"/>
</dbReference>
<proteinExistence type="predicted"/>
<evidence type="ECO:0000313" key="1">
    <source>
        <dbReference type="EMBL" id="CAK9030983.1"/>
    </source>
</evidence>
<gene>
    <name evidence="1" type="ORF">SCF082_LOCUS19429</name>
</gene>